<dbReference type="AlphaFoldDB" id="A0A8S9TW34"/>
<protein>
    <submittedName>
        <fullName evidence="2">Uncharacterized protein</fullName>
    </submittedName>
</protein>
<feature type="non-terminal residue" evidence="2">
    <location>
        <position position="1"/>
    </location>
</feature>
<dbReference type="EMBL" id="JAACNO010002515">
    <property type="protein sequence ID" value="KAF4132650.1"/>
    <property type="molecule type" value="Genomic_DNA"/>
</dbReference>
<feature type="non-terminal residue" evidence="2">
    <location>
        <position position="162"/>
    </location>
</feature>
<name>A0A8S9TW34_PHYIN</name>
<gene>
    <name evidence="2" type="ORF">GN958_ATG18179</name>
</gene>
<sequence>ATQHAGKEAKEAARARLEEEAVNKEAGRGRGGKAEEETRNEPSRYCGYECSSSEQRRASEVTGAVAAPQVVLDAAATTTDEPCTDEMEINGLDSVCDDDDEELVFAAEEDAVAHDPQNNVNSLNADSESTAPVALSKSADEVGGDESFVKVELDEESDFNWH</sequence>
<feature type="compositionally biased region" description="Basic and acidic residues" evidence="1">
    <location>
        <begin position="1"/>
        <end position="42"/>
    </location>
</feature>
<feature type="compositionally biased region" description="Polar residues" evidence="1">
    <location>
        <begin position="116"/>
        <end position="130"/>
    </location>
</feature>
<feature type="region of interest" description="Disordered" evidence="1">
    <location>
        <begin position="116"/>
        <end position="142"/>
    </location>
</feature>
<reference evidence="2" key="1">
    <citation type="submission" date="2020-03" db="EMBL/GenBank/DDBJ databases">
        <title>Hybrid Assembly of Korean Phytophthora infestans isolates.</title>
        <authorList>
            <person name="Prokchorchik M."/>
            <person name="Lee Y."/>
            <person name="Seo J."/>
            <person name="Cho J.-H."/>
            <person name="Park Y.-E."/>
            <person name="Jang D.-C."/>
            <person name="Im J.-S."/>
            <person name="Choi J.-G."/>
            <person name="Park H.-J."/>
            <person name="Lee G.-B."/>
            <person name="Lee Y.-G."/>
            <person name="Hong S.-Y."/>
            <person name="Cho K."/>
            <person name="Sohn K.H."/>
        </authorList>
    </citation>
    <scope>NUCLEOTIDE SEQUENCE</scope>
    <source>
        <strain evidence="2">KR_2_A2</strain>
    </source>
</reference>
<accession>A0A8S9TW34</accession>
<feature type="region of interest" description="Disordered" evidence="1">
    <location>
        <begin position="1"/>
        <end position="47"/>
    </location>
</feature>
<dbReference type="Proteomes" id="UP000704712">
    <property type="component" value="Unassembled WGS sequence"/>
</dbReference>
<evidence type="ECO:0000313" key="3">
    <source>
        <dbReference type="Proteomes" id="UP000704712"/>
    </source>
</evidence>
<evidence type="ECO:0000256" key="1">
    <source>
        <dbReference type="SAM" id="MobiDB-lite"/>
    </source>
</evidence>
<evidence type="ECO:0000313" key="2">
    <source>
        <dbReference type="EMBL" id="KAF4132650.1"/>
    </source>
</evidence>
<comment type="caution">
    <text evidence="2">The sequence shown here is derived from an EMBL/GenBank/DDBJ whole genome shotgun (WGS) entry which is preliminary data.</text>
</comment>
<organism evidence="2 3">
    <name type="scientific">Phytophthora infestans</name>
    <name type="common">Potato late blight agent</name>
    <name type="synonym">Botrytis infestans</name>
    <dbReference type="NCBI Taxonomy" id="4787"/>
    <lineage>
        <taxon>Eukaryota</taxon>
        <taxon>Sar</taxon>
        <taxon>Stramenopiles</taxon>
        <taxon>Oomycota</taxon>
        <taxon>Peronosporomycetes</taxon>
        <taxon>Peronosporales</taxon>
        <taxon>Peronosporaceae</taxon>
        <taxon>Phytophthora</taxon>
    </lineage>
</organism>
<proteinExistence type="predicted"/>